<feature type="signal peptide" evidence="3">
    <location>
        <begin position="1"/>
        <end position="25"/>
    </location>
</feature>
<evidence type="ECO:0008006" key="6">
    <source>
        <dbReference type="Google" id="ProtNLM"/>
    </source>
</evidence>
<evidence type="ECO:0000313" key="4">
    <source>
        <dbReference type="EMBL" id="BBM82341.1"/>
    </source>
</evidence>
<feature type="region of interest" description="Disordered" evidence="2">
    <location>
        <begin position="2045"/>
        <end position="2064"/>
    </location>
</feature>
<reference evidence="4 5" key="1">
    <citation type="submission" date="2019-08" db="EMBL/GenBank/DDBJ databases">
        <title>Complete genome sequence of Candidatus Uab amorphum.</title>
        <authorList>
            <person name="Shiratori T."/>
            <person name="Suzuki S."/>
            <person name="Kakizawa Y."/>
            <person name="Ishida K."/>
        </authorList>
    </citation>
    <scope>NUCLEOTIDE SEQUENCE [LARGE SCALE GENOMIC DNA]</scope>
    <source>
        <strain evidence="4 5">SRT547</strain>
    </source>
</reference>
<feature type="coiled-coil region" evidence="1">
    <location>
        <begin position="2081"/>
        <end position="2108"/>
    </location>
</feature>
<dbReference type="EMBL" id="AP019860">
    <property type="protein sequence ID" value="BBM82341.1"/>
    <property type="molecule type" value="Genomic_DNA"/>
</dbReference>
<dbReference type="OrthoDB" id="261024at2"/>
<dbReference type="Proteomes" id="UP000326354">
    <property type="component" value="Chromosome"/>
</dbReference>
<keyword evidence="5" id="KW-1185">Reference proteome</keyword>
<evidence type="ECO:0000256" key="2">
    <source>
        <dbReference type="SAM" id="MobiDB-lite"/>
    </source>
</evidence>
<evidence type="ECO:0000313" key="5">
    <source>
        <dbReference type="Proteomes" id="UP000326354"/>
    </source>
</evidence>
<dbReference type="InterPro" id="IPR004155">
    <property type="entry name" value="PBS_lyase_HEAT"/>
</dbReference>
<dbReference type="PANTHER" id="PTHR12697:SF5">
    <property type="entry name" value="DEOXYHYPUSINE HYDROXYLASE"/>
    <property type="match status" value="1"/>
</dbReference>
<keyword evidence="1" id="KW-0175">Coiled coil</keyword>
<dbReference type="Pfam" id="PF13646">
    <property type="entry name" value="HEAT_2"/>
    <property type="match status" value="2"/>
</dbReference>
<dbReference type="InterPro" id="IPR011989">
    <property type="entry name" value="ARM-like"/>
</dbReference>
<feature type="region of interest" description="Disordered" evidence="2">
    <location>
        <begin position="29"/>
        <end position="87"/>
    </location>
</feature>
<sequence>MKFYPKNIVLLIAMLLFMFSVAINAQNDENDQVDDQTKKEQPENDENNPPQNGDAEKAEDDADAEDDANAEDDAEEKPQEEKWLDNLASDNEKEVAEALDKLSTDLSATIDVVTKGLSHSNPIVRGHCADILSKATDHKEKVTKSFVNALKSEDDVKVIKKMMGALVAWQAAEEELVKLLEHEIPAVRMEAVNSLVALKKEQALDTLFSALKTESYPDVKAAIYEKFCTQGDDKQLAELLLELAKLDFSQEKDEVLEQVVACATKHKKQIGTDILMRVAQNATSNSVRVKAVENVLPLIDRENIGVLVSLLWDEDVNVRQKAFGKLSQTTGKTFGYNAKADLTSRVPSIGEWQKWKQIDELVYWLDAAEADEAEEAYNKILEYGISSTTTLIENYDNASASGKERIINLLGNYPTPQALVTIAKGLGSDNAAIKKASTVNTFRAWKKLQDPKILVPLQNVFDAAQEKDLSLAFNLAQANYKNATEFVQATIKDGSSVEKTLEYVTPAFYGELANHISQKNAIAKKVVTHLLQEKNPQAWSVLSKNFSHLESADKITLLHDLQEVPSEYANLGAAFSAEKDSDVVVAFCNNLPVSELEKSVDGAMKKYAEADAKAKTALLGAIAKVNNDATKSFFEKLSTAEGDMQIAAVENYLNLLGDKKDSYIAERLKKETNAAVRLKLHGATTYTKEDYDKLQQALDAEKDTAVKKLLVERLHSLDAKKSQELLVALVTNGKDSELQKLALSKLDTKDNTLADKLVEVYSKTQDASLQNAILSTLSDVKPQKAAEFAKASLEKSVNVAVFSVLVKTDAAAAKKHFANVMENSTTEQKVEIIKNSGAIMGKEHVATLLPFIINDESQELFDATQSALKSIMGSEEVKAEEISAWNQKYQAVVKNLNTVLTSDKEDDIAAAKKALAEHKTIATNEIVSHHATNAKAIGVLSGWQTPETTNFFNGLTQSGDAKLRKAAYEFLAGDANFAKEAATLYLFELDLDAKLTLLNVLLKAYPEVYQDKLAEFVKSAKNNDVVFSLLNKYADSNIIAALLPSADEKLQKTLLSLVEKNVNNENLRTTAKQIVDGNEETAKPFLAALKGYSALSDEARTSRKSFVTWWLEYKKELVKQEKVYTVLENLASSDILERKNAAKELSSLEIKDKALEKYLDDAQVSSQGKIGLLSFLAASPTEEQISLFSRFLDDENKSLQLIAVNAIAKIGYDKAPNVITNLAKNDDAKIRFAAIQAIGKSSKDAADLLRNNLGDVDFRVREEAYYWLLQRKEASKETSLEMFAENQPLNIQNMAVDHLKSLGENSIIPKLIAHLNNPFPEMRANAYSALVSLSGENIAFDAEAEERKESIAAWNSWWVKHKQEEELQGLVASLSDPQANIDEVKKRIISFGAAAASLLKEELNSPMGVVRKYAVETLGEMKRRDMSIEIARLLSDSDINVRMAAKKAVESLSGAEIKDLVVDAKSESEWQSNVAKVNTWWTAEQAKLQVKHQEAQQATKKKVDELLSSLSDEKADGEKVAKDVAKLGSSAIEFVEKQLANDNAKVVVGAIEALVALDAKQSVEQIILLLQKEATRKAAEKALKKLIGELPMESVEAVQRQEQVKNLQAWWQTKSEELKNDAMSKIDEITTALEADGKIEDAAKKLAALNDHTVIVDYLADKRLAVKQAIVSALIEINSKDSVAALQPYLSGTEDAERTLIINAVRAITGEAFAPQAPKDEKEWDQVNTQVEKWAKDWAIKKQEALRNVEEQLKKAVADNKVDETVKELSSLGKEAANSAKALLNSKEEKEQLAALSLSAAVKSTTNVAAIIDLANHQSEKVRDAATKALIAISGSELPERPDQEKVWGIQIAKLQNFWKEKQEQSIDSDALTSTLKEVAGDMTDDDAKAALNKYGHSVVSAISPLLVDKVDSVRLGAVKAMGLIGDFNQGIAIAATLSDSHLKVRKHSYDLLSKWAGSKPEVAFSPVDEDKWQEKVDTWFAKWKEQEQKSQVENITKNLQKDAEKVKTLQNIWTQEQVEHTRKIVEYLKSPIKEVRDQAADILNDGPASEASKNEDVQYDDEARSQEDIDANYNEYVDWLSNAEKNLETLQSEVQTLLDDLDKQKEELQGGINTLDDYEDVRDIIGEMADKTNPKVLKKYAELLEKYGCDVSKFDPYAGEEARSDQLYNIETSIYSLRQKLEEQADTSDEVEESIEDKLDVKQSNTLEDLDKIAALVSALEKNIDYQLRSEIANTLQRATGNLQGYDASANKKERDEALQSWKEWLTQQKKSIEDQQKAQSEKIAAAVKSLEEKKDVATDEDVKTAELLIAALSGSDREKALGALKAANGDKEAEDWSKWLAEKKKSLQQSQNVQQALSTVNGLTKVASSASEAMAIGVLVNSLQDEKWRAEAYKALEAYTNKYAQTQVREGFGYDAKAPIDKLEKPIADWKKWYTKNVGSIVRDQEQQTSSVLQLGKTLLNNNFANSRGLYAAKKLVESLRSDSVNVREAAITALEGYTKTNYGYDVNVNPQEQNEALRLWDAWLAHNKSNLLEEVYGDYLETGISSRVARRRALEMITILKAKNPIAELSNVAISWLRRETGKDLTWSDNAEERSKTLSEIDAWFKLQEPIYRIDSIASDLKGGVTTPLDLQNVKLLVSYLDSAEESTRAKAISELNKLANNVFDWDPKADKEKRDLAKKDIDAWLAEQNAVVPLRDKAAVLKSKEDVTRDNVKDLVDALGSSYSSARKIAADALSPYFPESVDYDPDASEEKRENALGEIRDWFEELE</sequence>
<dbReference type="SMART" id="SM00567">
    <property type="entry name" value="EZ_HEAT"/>
    <property type="match status" value="7"/>
</dbReference>
<accession>A0A5S9IIV4</accession>
<evidence type="ECO:0000256" key="3">
    <source>
        <dbReference type="SAM" id="SignalP"/>
    </source>
</evidence>
<name>A0A5S9IIV4_UABAM</name>
<feature type="compositionally biased region" description="Basic and acidic residues" evidence="2">
    <location>
        <begin position="76"/>
        <end position="87"/>
    </location>
</feature>
<dbReference type="PANTHER" id="PTHR12697">
    <property type="entry name" value="PBS LYASE HEAT-LIKE PROTEIN"/>
    <property type="match status" value="1"/>
</dbReference>
<dbReference type="SUPFAM" id="SSF48371">
    <property type="entry name" value="ARM repeat"/>
    <property type="match status" value="4"/>
</dbReference>
<proteinExistence type="predicted"/>
<feature type="compositionally biased region" description="Basic and acidic residues" evidence="2">
    <location>
        <begin position="2053"/>
        <end position="2064"/>
    </location>
</feature>
<dbReference type="Gene3D" id="1.25.10.10">
    <property type="entry name" value="Leucine-rich Repeat Variant"/>
    <property type="match status" value="4"/>
</dbReference>
<dbReference type="RefSeq" id="WP_151966588.1">
    <property type="nucleotide sequence ID" value="NZ_AP019860.1"/>
</dbReference>
<protein>
    <recommendedName>
        <fullName evidence="6">TOG domain-containing protein</fullName>
    </recommendedName>
</protein>
<dbReference type="GO" id="GO:0016491">
    <property type="term" value="F:oxidoreductase activity"/>
    <property type="evidence" value="ECO:0007669"/>
    <property type="project" value="TreeGrafter"/>
</dbReference>
<organism evidence="4 5">
    <name type="scientific">Uabimicrobium amorphum</name>
    <dbReference type="NCBI Taxonomy" id="2596890"/>
    <lineage>
        <taxon>Bacteria</taxon>
        <taxon>Pseudomonadati</taxon>
        <taxon>Planctomycetota</taxon>
        <taxon>Candidatus Uabimicrobiia</taxon>
        <taxon>Candidatus Uabimicrobiales</taxon>
        <taxon>Candidatus Uabimicrobiaceae</taxon>
        <taxon>Candidatus Uabimicrobium</taxon>
    </lineage>
</organism>
<evidence type="ECO:0000256" key="1">
    <source>
        <dbReference type="SAM" id="Coils"/>
    </source>
</evidence>
<feature type="compositionally biased region" description="Acidic residues" evidence="2">
    <location>
        <begin position="57"/>
        <end position="75"/>
    </location>
</feature>
<dbReference type="InterPro" id="IPR016024">
    <property type="entry name" value="ARM-type_fold"/>
</dbReference>
<feature type="chain" id="PRO_5024972123" description="TOG domain-containing protein" evidence="3">
    <location>
        <begin position="26"/>
        <end position="2772"/>
    </location>
</feature>
<keyword evidence="3" id="KW-0732">Signal</keyword>
<gene>
    <name evidence="4" type="ORF">UABAM_00684</name>
</gene>
<dbReference type="KEGG" id="uam:UABAM_00684"/>